<dbReference type="AlphaFoldDB" id="A0A8J2P662"/>
<evidence type="ECO:0000256" key="1">
    <source>
        <dbReference type="SAM" id="MobiDB-lite"/>
    </source>
</evidence>
<comment type="caution">
    <text evidence="2">The sequence shown here is derived from an EMBL/GenBank/DDBJ whole genome shotgun (WGS) entry which is preliminary data.</text>
</comment>
<organism evidence="2 3">
    <name type="scientific">Allacma fusca</name>
    <dbReference type="NCBI Taxonomy" id="39272"/>
    <lineage>
        <taxon>Eukaryota</taxon>
        <taxon>Metazoa</taxon>
        <taxon>Ecdysozoa</taxon>
        <taxon>Arthropoda</taxon>
        <taxon>Hexapoda</taxon>
        <taxon>Collembola</taxon>
        <taxon>Symphypleona</taxon>
        <taxon>Sminthuridae</taxon>
        <taxon>Allacma</taxon>
    </lineage>
</organism>
<reference evidence="2" key="1">
    <citation type="submission" date="2021-06" db="EMBL/GenBank/DDBJ databases">
        <authorList>
            <person name="Hodson N. C."/>
            <person name="Mongue J. A."/>
            <person name="Jaron S. K."/>
        </authorList>
    </citation>
    <scope>NUCLEOTIDE SEQUENCE</scope>
</reference>
<name>A0A8J2P662_9HEXA</name>
<accession>A0A8J2P662</accession>
<proteinExistence type="predicted"/>
<sequence length="32" mass="3255">SLISGADVGPIEIADGSPLPLFNATDDDEPDN</sequence>
<keyword evidence="3" id="KW-1185">Reference proteome</keyword>
<protein>
    <submittedName>
        <fullName evidence="2">Uncharacterized protein</fullName>
    </submittedName>
</protein>
<evidence type="ECO:0000313" key="2">
    <source>
        <dbReference type="EMBL" id="CAG7727262.1"/>
    </source>
</evidence>
<feature type="region of interest" description="Disordered" evidence="1">
    <location>
        <begin position="1"/>
        <end position="32"/>
    </location>
</feature>
<gene>
    <name evidence="2" type="ORF">AFUS01_LOCUS16114</name>
</gene>
<feature type="non-terminal residue" evidence="2">
    <location>
        <position position="32"/>
    </location>
</feature>
<dbReference type="EMBL" id="CAJVCH010146147">
    <property type="protein sequence ID" value="CAG7727262.1"/>
    <property type="molecule type" value="Genomic_DNA"/>
</dbReference>
<feature type="non-terminal residue" evidence="2">
    <location>
        <position position="1"/>
    </location>
</feature>
<evidence type="ECO:0000313" key="3">
    <source>
        <dbReference type="Proteomes" id="UP000708208"/>
    </source>
</evidence>
<dbReference type="Proteomes" id="UP000708208">
    <property type="component" value="Unassembled WGS sequence"/>
</dbReference>